<accession>A0A151IJK9</accession>
<keyword evidence="4" id="KW-1185">Reference proteome</keyword>
<dbReference type="GO" id="GO:0005886">
    <property type="term" value="C:plasma membrane"/>
    <property type="evidence" value="ECO:0007669"/>
    <property type="project" value="TreeGrafter"/>
</dbReference>
<feature type="domain" description="Peptidase M13 C-terminal" evidence="2">
    <location>
        <begin position="126"/>
        <end position="224"/>
    </location>
</feature>
<name>A0A151IJK9_9HYME</name>
<proteinExistence type="inferred from homology"/>
<reference evidence="3 4" key="1">
    <citation type="submission" date="2016-03" db="EMBL/GenBank/DDBJ databases">
        <title>Cyphomyrmex costatus WGS genome.</title>
        <authorList>
            <person name="Nygaard S."/>
            <person name="Hu H."/>
            <person name="Boomsma J."/>
            <person name="Zhang G."/>
        </authorList>
    </citation>
    <scope>NUCLEOTIDE SEQUENCE [LARGE SCALE GENOMIC DNA]</scope>
    <source>
        <strain evidence="3">MS0001</strain>
        <tissue evidence="3">Whole body</tissue>
    </source>
</reference>
<dbReference type="PANTHER" id="PTHR11733:SF167">
    <property type="entry name" value="FI17812P1-RELATED"/>
    <property type="match status" value="1"/>
</dbReference>
<sequence>SWDGGTAFTVHATLGSVIAHKILHAFDFHHRKLPMKPDWNIDEWLRVKPDSWKRLETKIECIARLYARSFWRKVQSYRNDVTVQITEIIIIQRRIDIDSISHFSDKNRNISLFLFLILKLHSSIGTKNENVANIDALQISHKTWHIFTNGKDRTLPRLEGLRTSQLFVYCVNTTLEAYVFLVEFDYHAPHPERVNSVMMNSQAFVEEFRCPLRTKMNPPNKCTVW</sequence>
<evidence type="ECO:0000259" key="2">
    <source>
        <dbReference type="Pfam" id="PF01431"/>
    </source>
</evidence>
<comment type="similarity">
    <text evidence="1">Belongs to the peptidase M13 family.</text>
</comment>
<dbReference type="STRING" id="456900.A0A151IJK9"/>
<feature type="non-terminal residue" evidence="3">
    <location>
        <position position="1"/>
    </location>
</feature>
<dbReference type="Pfam" id="PF01431">
    <property type="entry name" value="Peptidase_M13"/>
    <property type="match status" value="1"/>
</dbReference>
<protein>
    <submittedName>
        <fullName evidence="3">Neprilysin-1</fullName>
    </submittedName>
</protein>
<dbReference type="Proteomes" id="UP000078542">
    <property type="component" value="Unassembled WGS sequence"/>
</dbReference>
<organism evidence="3 4">
    <name type="scientific">Cyphomyrmex costatus</name>
    <dbReference type="NCBI Taxonomy" id="456900"/>
    <lineage>
        <taxon>Eukaryota</taxon>
        <taxon>Metazoa</taxon>
        <taxon>Ecdysozoa</taxon>
        <taxon>Arthropoda</taxon>
        <taxon>Hexapoda</taxon>
        <taxon>Insecta</taxon>
        <taxon>Pterygota</taxon>
        <taxon>Neoptera</taxon>
        <taxon>Endopterygota</taxon>
        <taxon>Hymenoptera</taxon>
        <taxon>Apocrita</taxon>
        <taxon>Aculeata</taxon>
        <taxon>Formicoidea</taxon>
        <taxon>Formicidae</taxon>
        <taxon>Myrmicinae</taxon>
        <taxon>Cyphomyrmex</taxon>
    </lineage>
</organism>
<dbReference type="InterPro" id="IPR000718">
    <property type="entry name" value="Peptidase_M13"/>
</dbReference>
<gene>
    <name evidence="3" type="ORF">ALC62_05709</name>
</gene>
<dbReference type="GO" id="GO:0004222">
    <property type="term" value="F:metalloendopeptidase activity"/>
    <property type="evidence" value="ECO:0007669"/>
    <property type="project" value="InterPro"/>
</dbReference>
<evidence type="ECO:0000313" key="4">
    <source>
        <dbReference type="Proteomes" id="UP000078542"/>
    </source>
</evidence>
<dbReference type="SUPFAM" id="SSF55486">
    <property type="entry name" value="Metalloproteases ('zincins'), catalytic domain"/>
    <property type="match status" value="1"/>
</dbReference>
<dbReference type="PANTHER" id="PTHR11733">
    <property type="entry name" value="ZINC METALLOPROTEASE FAMILY M13 NEPRILYSIN-RELATED"/>
    <property type="match status" value="1"/>
</dbReference>
<dbReference type="GO" id="GO:0016485">
    <property type="term" value="P:protein processing"/>
    <property type="evidence" value="ECO:0007669"/>
    <property type="project" value="TreeGrafter"/>
</dbReference>
<dbReference type="AlphaFoldDB" id="A0A151IJK9"/>
<dbReference type="EMBL" id="KQ977332">
    <property type="protein sequence ID" value="KYN03446.1"/>
    <property type="molecule type" value="Genomic_DNA"/>
</dbReference>
<dbReference type="PROSITE" id="PS51885">
    <property type="entry name" value="NEPRILYSIN"/>
    <property type="match status" value="1"/>
</dbReference>
<dbReference type="InterPro" id="IPR024079">
    <property type="entry name" value="MetalloPept_cat_dom_sf"/>
</dbReference>
<dbReference type="Gene3D" id="3.40.390.10">
    <property type="entry name" value="Collagenase (Catalytic Domain)"/>
    <property type="match status" value="1"/>
</dbReference>
<evidence type="ECO:0000313" key="3">
    <source>
        <dbReference type="EMBL" id="KYN03446.1"/>
    </source>
</evidence>
<evidence type="ECO:0000256" key="1">
    <source>
        <dbReference type="ARBA" id="ARBA00007357"/>
    </source>
</evidence>
<dbReference type="InterPro" id="IPR018497">
    <property type="entry name" value="Peptidase_M13_C"/>
</dbReference>